<organism evidence="6 7">
    <name type="scientific">Octopus vulgaris</name>
    <name type="common">Common octopus</name>
    <dbReference type="NCBI Taxonomy" id="6645"/>
    <lineage>
        <taxon>Eukaryota</taxon>
        <taxon>Metazoa</taxon>
        <taxon>Spiralia</taxon>
        <taxon>Lophotrochozoa</taxon>
        <taxon>Mollusca</taxon>
        <taxon>Cephalopoda</taxon>
        <taxon>Coleoidea</taxon>
        <taxon>Octopodiformes</taxon>
        <taxon>Octopoda</taxon>
        <taxon>Incirrata</taxon>
        <taxon>Octopodidae</taxon>
        <taxon>Octopus</taxon>
    </lineage>
</organism>
<evidence type="ECO:0000256" key="3">
    <source>
        <dbReference type="ARBA" id="ARBA00022989"/>
    </source>
</evidence>
<evidence type="ECO:0000313" key="6">
    <source>
        <dbReference type="EMBL" id="CAI9735525.1"/>
    </source>
</evidence>
<dbReference type="InterPro" id="IPR024371">
    <property type="entry name" value="AcetylCoA_trans_1-like"/>
</dbReference>
<dbReference type="EMBL" id="OX597830">
    <property type="protein sequence ID" value="CAI9735525.1"/>
    <property type="molecule type" value="Genomic_DNA"/>
</dbReference>
<dbReference type="AlphaFoldDB" id="A0AA36BJH6"/>
<evidence type="ECO:0000256" key="2">
    <source>
        <dbReference type="ARBA" id="ARBA00022692"/>
    </source>
</evidence>
<feature type="transmembrane region" description="Helical" evidence="5">
    <location>
        <begin position="7"/>
        <end position="25"/>
    </location>
</feature>
<evidence type="ECO:0000256" key="5">
    <source>
        <dbReference type="SAM" id="Phobius"/>
    </source>
</evidence>
<keyword evidence="2 5" id="KW-0812">Transmembrane</keyword>
<dbReference type="GO" id="GO:0016020">
    <property type="term" value="C:membrane"/>
    <property type="evidence" value="ECO:0007669"/>
    <property type="project" value="UniProtKB-SubCell"/>
</dbReference>
<dbReference type="PANTHER" id="PTHR12778">
    <property type="entry name" value="SOLUTE CARRIER FAMILY 33 ACETYL-COA TRANSPORTER -RELATED"/>
    <property type="match status" value="1"/>
</dbReference>
<dbReference type="PANTHER" id="PTHR12778:SF9">
    <property type="entry name" value="ACETYL-COENZYME A TRANSPORTER 1"/>
    <property type="match status" value="1"/>
</dbReference>
<dbReference type="SUPFAM" id="SSF103473">
    <property type="entry name" value="MFS general substrate transporter"/>
    <property type="match status" value="1"/>
</dbReference>
<proteinExistence type="predicted"/>
<accession>A0AA36BJH6</accession>
<evidence type="ECO:0000256" key="1">
    <source>
        <dbReference type="ARBA" id="ARBA00004141"/>
    </source>
</evidence>
<keyword evidence="4 5" id="KW-0472">Membrane</keyword>
<dbReference type="InterPro" id="IPR036259">
    <property type="entry name" value="MFS_trans_sf"/>
</dbReference>
<feature type="transmembrane region" description="Helical" evidence="5">
    <location>
        <begin position="37"/>
        <end position="58"/>
    </location>
</feature>
<feature type="transmembrane region" description="Helical" evidence="5">
    <location>
        <begin position="137"/>
        <end position="154"/>
    </location>
</feature>
<dbReference type="Proteomes" id="UP001162480">
    <property type="component" value="Chromosome 17"/>
</dbReference>
<evidence type="ECO:0000313" key="7">
    <source>
        <dbReference type="Proteomes" id="UP001162480"/>
    </source>
</evidence>
<evidence type="ECO:0000256" key="4">
    <source>
        <dbReference type="ARBA" id="ARBA00023136"/>
    </source>
</evidence>
<comment type="subcellular location">
    <subcellularLocation>
        <location evidence="1">Membrane</location>
        <topology evidence="1">Multi-pass membrane protein</topology>
    </subcellularLocation>
</comment>
<dbReference type="GO" id="GO:0035348">
    <property type="term" value="P:acetyl-CoA transmembrane transport"/>
    <property type="evidence" value="ECO:0007669"/>
    <property type="project" value="InterPro"/>
</dbReference>
<name>A0AA36BJH6_OCTVU</name>
<sequence length="176" mass="19675">MDIYLKAFPCRLLMSIPYAGLVYMANHVQTEPGVFPAYFYLITITFYALHQVTLYCMFVSGMAMSAKVSDPAIGGSYMTLLNTVNNLGGNWPATIALWLVESLTIKTCSSDNSSCSDAVNAEICTEKGGTCSTKIDGYYIEIAFCLVVGFIWYFNRRSTINRLQNLKADHWKVPRQ</sequence>
<dbReference type="Pfam" id="PF13000">
    <property type="entry name" value="Acatn"/>
    <property type="match status" value="1"/>
</dbReference>
<protein>
    <submittedName>
        <fullName evidence="6">Acetyl-coenzyme A transporter 1-like</fullName>
    </submittedName>
</protein>
<keyword evidence="3 5" id="KW-1133">Transmembrane helix</keyword>
<dbReference type="InterPro" id="IPR004752">
    <property type="entry name" value="AmpG_permease/AT-1"/>
</dbReference>
<gene>
    <name evidence="6" type="ORF">OCTVUL_1B025760</name>
</gene>
<reference evidence="6" key="1">
    <citation type="submission" date="2023-08" db="EMBL/GenBank/DDBJ databases">
        <authorList>
            <person name="Alioto T."/>
            <person name="Alioto T."/>
            <person name="Gomez Garrido J."/>
        </authorList>
    </citation>
    <scope>NUCLEOTIDE SEQUENCE</scope>
</reference>
<keyword evidence="7" id="KW-1185">Reference proteome</keyword>
<dbReference type="GO" id="GO:0008521">
    <property type="term" value="F:acetyl-CoA transmembrane transporter activity"/>
    <property type="evidence" value="ECO:0007669"/>
    <property type="project" value="InterPro"/>
</dbReference>